<dbReference type="eggNOG" id="ENOG5033ZGU">
    <property type="taxonomic scope" value="Bacteria"/>
</dbReference>
<accession>W0V476</accession>
<gene>
    <name evidence="1" type="primary">ORF142</name>
    <name evidence="1" type="ORF">GJA_1764</name>
</gene>
<keyword evidence="2" id="KW-1185">Reference proteome</keyword>
<proteinExistence type="predicted"/>
<protein>
    <submittedName>
        <fullName evidence="1">ORF142</fullName>
    </submittedName>
</protein>
<dbReference type="HOGENOM" id="CLU_1814163_0_0_4"/>
<dbReference type="Proteomes" id="UP000027604">
    <property type="component" value="Chromosome I"/>
</dbReference>
<name>W0V476_9BURK</name>
<dbReference type="EMBL" id="HG322949">
    <property type="protein sequence ID" value="CDG82400.1"/>
    <property type="molecule type" value="Genomic_DNA"/>
</dbReference>
<sequence length="130" mass="15065">MLSRDEHCPPHVHVGADKWKARFRFSYWHNDVQLWDVSPAKNQPTAAVLEDLRQVLLQAANLRKAREQWWRSTGSVCLDNQMWDVGKETVVNVRSSFFGTRTIQMASFNEKFYITVLQLSGPPNHLEIAL</sequence>
<dbReference type="KEGG" id="jag:GJA_1764"/>
<evidence type="ECO:0000313" key="2">
    <source>
        <dbReference type="Proteomes" id="UP000027604"/>
    </source>
</evidence>
<dbReference type="STRING" id="1349767.GJA_1764"/>
<dbReference type="PATRIC" id="fig|1349767.4.peg.3540"/>
<dbReference type="AlphaFoldDB" id="W0V476"/>
<reference evidence="1 2" key="1">
    <citation type="journal article" date="2015" name="Genome Announc.">
        <title>Genome Sequence of Mushroom Soft-Rot Pathogen Janthinobacterium agaricidamnosum.</title>
        <authorList>
            <person name="Graupner K."/>
            <person name="Lackner G."/>
            <person name="Hertweck C."/>
        </authorList>
    </citation>
    <scope>NUCLEOTIDE SEQUENCE [LARGE SCALE GENOMIC DNA]</scope>
    <source>
        <strain evidence="2">NBRC 102515 / DSM 9628</strain>
    </source>
</reference>
<evidence type="ECO:0000313" key="1">
    <source>
        <dbReference type="EMBL" id="CDG82400.1"/>
    </source>
</evidence>
<organism evidence="1 2">
    <name type="scientific">Janthinobacterium agaricidamnosum NBRC 102515 = DSM 9628</name>
    <dbReference type="NCBI Taxonomy" id="1349767"/>
    <lineage>
        <taxon>Bacteria</taxon>
        <taxon>Pseudomonadati</taxon>
        <taxon>Pseudomonadota</taxon>
        <taxon>Betaproteobacteria</taxon>
        <taxon>Burkholderiales</taxon>
        <taxon>Oxalobacteraceae</taxon>
        <taxon>Janthinobacterium</taxon>
    </lineage>
</organism>